<evidence type="ECO:0000256" key="1">
    <source>
        <dbReference type="SAM" id="MobiDB-lite"/>
    </source>
</evidence>
<evidence type="ECO:0000313" key="3">
    <source>
        <dbReference type="Proteomes" id="UP001345963"/>
    </source>
</evidence>
<dbReference type="Proteomes" id="UP001345963">
    <property type="component" value="Unassembled WGS sequence"/>
</dbReference>
<organism evidence="2 3">
    <name type="scientific">Ataeniobius toweri</name>
    <dbReference type="NCBI Taxonomy" id="208326"/>
    <lineage>
        <taxon>Eukaryota</taxon>
        <taxon>Metazoa</taxon>
        <taxon>Chordata</taxon>
        <taxon>Craniata</taxon>
        <taxon>Vertebrata</taxon>
        <taxon>Euteleostomi</taxon>
        <taxon>Actinopterygii</taxon>
        <taxon>Neopterygii</taxon>
        <taxon>Teleostei</taxon>
        <taxon>Neoteleostei</taxon>
        <taxon>Acanthomorphata</taxon>
        <taxon>Ovalentaria</taxon>
        <taxon>Atherinomorphae</taxon>
        <taxon>Cyprinodontiformes</taxon>
        <taxon>Goodeidae</taxon>
        <taxon>Ataeniobius</taxon>
    </lineage>
</organism>
<gene>
    <name evidence="2" type="ORF">ATANTOWER_030933</name>
</gene>
<sequence>MEDSPSPPLLHLVIPPQRSNQRRVCSSPRPIISQDIIFKDLQHGRHCSLLSFDPPPPLSPPSGSHIPYKLLQATPPPGSDSRGEDVPNPNPKMAFLAHVILRLHVFLQDPSAK</sequence>
<evidence type="ECO:0000313" key="2">
    <source>
        <dbReference type="EMBL" id="MED6260895.1"/>
    </source>
</evidence>
<feature type="region of interest" description="Disordered" evidence="1">
    <location>
        <begin position="51"/>
        <end position="91"/>
    </location>
</feature>
<accession>A0ABU7CGB4</accession>
<dbReference type="EMBL" id="JAHUTI010089359">
    <property type="protein sequence ID" value="MED6260895.1"/>
    <property type="molecule type" value="Genomic_DNA"/>
</dbReference>
<keyword evidence="3" id="KW-1185">Reference proteome</keyword>
<reference evidence="2 3" key="1">
    <citation type="submission" date="2021-07" db="EMBL/GenBank/DDBJ databases">
        <authorList>
            <person name="Palmer J.M."/>
        </authorList>
    </citation>
    <scope>NUCLEOTIDE SEQUENCE [LARGE SCALE GENOMIC DNA]</scope>
    <source>
        <strain evidence="2 3">AT_MEX2019</strain>
        <tissue evidence="2">Muscle</tissue>
    </source>
</reference>
<comment type="caution">
    <text evidence="2">The sequence shown here is derived from an EMBL/GenBank/DDBJ whole genome shotgun (WGS) entry which is preliminary data.</text>
</comment>
<proteinExistence type="predicted"/>
<name>A0ABU7CGB4_9TELE</name>
<protein>
    <submittedName>
        <fullName evidence="2">Uncharacterized protein</fullName>
    </submittedName>
</protein>